<dbReference type="SUPFAM" id="SSF88946">
    <property type="entry name" value="Sigma2 domain of RNA polymerase sigma factors"/>
    <property type="match status" value="1"/>
</dbReference>
<dbReference type="CDD" id="cd06171">
    <property type="entry name" value="Sigma70_r4"/>
    <property type="match status" value="1"/>
</dbReference>
<dbReference type="GO" id="GO:0016987">
    <property type="term" value="F:sigma factor activity"/>
    <property type="evidence" value="ECO:0007669"/>
    <property type="project" value="UniProtKB-KW"/>
</dbReference>
<evidence type="ECO:0000313" key="7">
    <source>
        <dbReference type="EMBL" id="TSJ44385.1"/>
    </source>
</evidence>
<dbReference type="Proteomes" id="UP000318733">
    <property type="component" value="Unassembled WGS sequence"/>
</dbReference>
<evidence type="ECO:0000259" key="6">
    <source>
        <dbReference type="Pfam" id="PF08281"/>
    </source>
</evidence>
<dbReference type="InterPro" id="IPR013249">
    <property type="entry name" value="RNA_pol_sigma70_r4_t2"/>
</dbReference>
<dbReference type="SUPFAM" id="SSF88659">
    <property type="entry name" value="Sigma3 and sigma4 domains of RNA polymerase sigma factors"/>
    <property type="match status" value="1"/>
</dbReference>
<feature type="domain" description="RNA polymerase sigma factor 70 region 4 type 2" evidence="6">
    <location>
        <begin position="123"/>
        <end position="173"/>
    </location>
</feature>
<dbReference type="Gene3D" id="1.10.1740.10">
    <property type="match status" value="1"/>
</dbReference>
<name>A0A556MWY2_9SPHI</name>
<dbReference type="InterPro" id="IPR039425">
    <property type="entry name" value="RNA_pol_sigma-70-like"/>
</dbReference>
<organism evidence="7 8">
    <name type="scientific">Mucilaginibacter corticis</name>
    <dbReference type="NCBI Taxonomy" id="2597670"/>
    <lineage>
        <taxon>Bacteria</taxon>
        <taxon>Pseudomonadati</taxon>
        <taxon>Bacteroidota</taxon>
        <taxon>Sphingobacteriia</taxon>
        <taxon>Sphingobacteriales</taxon>
        <taxon>Sphingobacteriaceae</taxon>
        <taxon>Mucilaginibacter</taxon>
    </lineage>
</organism>
<proteinExistence type="inferred from homology"/>
<evidence type="ECO:0000256" key="4">
    <source>
        <dbReference type="ARBA" id="ARBA00023163"/>
    </source>
</evidence>
<evidence type="ECO:0000256" key="1">
    <source>
        <dbReference type="ARBA" id="ARBA00010641"/>
    </source>
</evidence>
<dbReference type="NCBIfam" id="TIGR02937">
    <property type="entry name" value="sigma70-ECF"/>
    <property type="match status" value="1"/>
</dbReference>
<keyword evidence="3" id="KW-0731">Sigma factor</keyword>
<protein>
    <submittedName>
        <fullName evidence="7">Sigma-70 family RNA polymerase sigma factor</fullName>
    </submittedName>
</protein>
<sequence length="194" mass="22644">MNLPKHQTDELVNGCMNNNRAAQESLYKLFYADMLRVCHSYLPDKELAKEAFNTGFLKIFQSIKNFDKEKGELGGWMRKIMIFSAIDLCRKELKFTSLTLQDQDKDEFFISPLALERLYFEDILANIRLLPYATQTVFNLYVLDGFTHKEIADQLNISEGTSRWHLAEAKKKLRELLDPSRPNDQRTERSVKAK</sequence>
<gene>
    <name evidence="7" type="ORF">FO440_09455</name>
</gene>
<dbReference type="GO" id="GO:0003677">
    <property type="term" value="F:DNA binding"/>
    <property type="evidence" value="ECO:0007669"/>
    <property type="project" value="InterPro"/>
</dbReference>
<comment type="similarity">
    <text evidence="1">Belongs to the sigma-70 factor family. ECF subfamily.</text>
</comment>
<dbReference type="PANTHER" id="PTHR43133:SF46">
    <property type="entry name" value="RNA POLYMERASE SIGMA-70 FACTOR ECF SUBFAMILY"/>
    <property type="match status" value="1"/>
</dbReference>
<evidence type="ECO:0000256" key="2">
    <source>
        <dbReference type="ARBA" id="ARBA00023015"/>
    </source>
</evidence>
<dbReference type="PANTHER" id="PTHR43133">
    <property type="entry name" value="RNA POLYMERASE ECF-TYPE SIGMA FACTO"/>
    <property type="match status" value="1"/>
</dbReference>
<accession>A0A556MWY2</accession>
<dbReference type="OrthoDB" id="1491902at2"/>
<keyword evidence="2" id="KW-0805">Transcription regulation</keyword>
<dbReference type="InterPro" id="IPR036388">
    <property type="entry name" value="WH-like_DNA-bd_sf"/>
</dbReference>
<keyword evidence="4" id="KW-0804">Transcription</keyword>
<dbReference type="Pfam" id="PF08281">
    <property type="entry name" value="Sigma70_r4_2"/>
    <property type="match status" value="1"/>
</dbReference>
<evidence type="ECO:0000256" key="3">
    <source>
        <dbReference type="ARBA" id="ARBA00023082"/>
    </source>
</evidence>
<dbReference type="EMBL" id="VLPK01000001">
    <property type="protein sequence ID" value="TSJ44385.1"/>
    <property type="molecule type" value="Genomic_DNA"/>
</dbReference>
<feature type="domain" description="RNA polymerase sigma-70 region 2" evidence="5">
    <location>
        <begin position="26"/>
        <end position="92"/>
    </location>
</feature>
<dbReference type="InterPro" id="IPR007627">
    <property type="entry name" value="RNA_pol_sigma70_r2"/>
</dbReference>
<dbReference type="InterPro" id="IPR013324">
    <property type="entry name" value="RNA_pol_sigma_r3/r4-like"/>
</dbReference>
<dbReference type="InterPro" id="IPR013325">
    <property type="entry name" value="RNA_pol_sigma_r2"/>
</dbReference>
<dbReference type="Pfam" id="PF04542">
    <property type="entry name" value="Sigma70_r2"/>
    <property type="match status" value="1"/>
</dbReference>
<evidence type="ECO:0000259" key="5">
    <source>
        <dbReference type="Pfam" id="PF04542"/>
    </source>
</evidence>
<dbReference type="Gene3D" id="1.10.10.10">
    <property type="entry name" value="Winged helix-like DNA-binding domain superfamily/Winged helix DNA-binding domain"/>
    <property type="match status" value="1"/>
</dbReference>
<dbReference type="AlphaFoldDB" id="A0A556MWY2"/>
<keyword evidence="8" id="KW-1185">Reference proteome</keyword>
<reference evidence="7 8" key="1">
    <citation type="submission" date="2019-07" db="EMBL/GenBank/DDBJ databases">
        <authorList>
            <person name="Huq M.A."/>
        </authorList>
    </citation>
    <scope>NUCLEOTIDE SEQUENCE [LARGE SCALE GENOMIC DNA]</scope>
    <source>
        <strain evidence="7 8">MAH-19</strain>
    </source>
</reference>
<dbReference type="GO" id="GO:0006352">
    <property type="term" value="P:DNA-templated transcription initiation"/>
    <property type="evidence" value="ECO:0007669"/>
    <property type="project" value="InterPro"/>
</dbReference>
<dbReference type="InterPro" id="IPR014284">
    <property type="entry name" value="RNA_pol_sigma-70_dom"/>
</dbReference>
<evidence type="ECO:0000313" key="8">
    <source>
        <dbReference type="Proteomes" id="UP000318733"/>
    </source>
</evidence>
<dbReference type="RefSeq" id="WP_144247946.1">
    <property type="nucleotide sequence ID" value="NZ_VLPK01000001.1"/>
</dbReference>
<comment type="caution">
    <text evidence="7">The sequence shown here is derived from an EMBL/GenBank/DDBJ whole genome shotgun (WGS) entry which is preliminary data.</text>
</comment>